<dbReference type="RefSeq" id="WP_210725179.1">
    <property type="nucleotide sequence ID" value="NZ_PSZP01000038.1"/>
</dbReference>
<comment type="caution">
    <text evidence="2">The sequence shown here is derived from an EMBL/GenBank/DDBJ whole genome shotgun (WGS) entry which is preliminary data.</text>
</comment>
<dbReference type="AlphaFoldDB" id="A0A4R0XUH2"/>
<feature type="region of interest" description="Disordered" evidence="1">
    <location>
        <begin position="84"/>
        <end position="104"/>
    </location>
</feature>
<reference evidence="2 3" key="1">
    <citation type="submission" date="2018-02" db="EMBL/GenBank/DDBJ databases">
        <title>Mycoplasma marinum and Mycoplasma todarodis sp. nov., moderately halophilic and psychrotolerant mycoplasmas isolated from cephalopods.</title>
        <authorList>
            <person name="Viver T."/>
        </authorList>
    </citation>
    <scope>NUCLEOTIDE SEQUENCE [LARGE SCALE GENOMIC DNA]</scope>
    <source>
        <strain evidence="2 3">5H</strain>
    </source>
</reference>
<gene>
    <name evidence="2" type="ORF">C4B25_03855</name>
</gene>
<evidence type="ECO:0000313" key="3">
    <source>
        <dbReference type="Proteomes" id="UP000291072"/>
    </source>
</evidence>
<feature type="compositionally biased region" description="Basic and acidic residues" evidence="1">
    <location>
        <begin position="84"/>
        <end position="95"/>
    </location>
</feature>
<name>A0A4R0XUH2_9MOLU</name>
<evidence type="ECO:0000313" key="2">
    <source>
        <dbReference type="EMBL" id="TCG10521.1"/>
    </source>
</evidence>
<sequence>KTTADKALAANEADIKAKQATKDTADQTLTDANTAKTTADKALAANKADIKAKQATKDTADQTLTDANTAKDTANKALAANEADIKAKQATKDTADQTLTDANTAKDTADKALAANEADIKAKQATKDTAVATLEKATKDEKESKSKLDKDNESIENLNYKDTNDNSVKTVSDVIAAKGFVKETKVEGVAIIANAHKSETIDKFKKEWEAVLGKKYKHKIELKNVETIEEINNKANGLLENKVKSQSLEMSLENLY</sequence>
<evidence type="ECO:0000256" key="1">
    <source>
        <dbReference type="SAM" id="MobiDB-lite"/>
    </source>
</evidence>
<proteinExistence type="predicted"/>
<keyword evidence="3" id="KW-1185">Reference proteome</keyword>
<accession>A0A4R0XUH2</accession>
<feature type="non-terminal residue" evidence="2">
    <location>
        <position position="1"/>
    </location>
</feature>
<dbReference type="Proteomes" id="UP000291072">
    <property type="component" value="Unassembled WGS sequence"/>
</dbReference>
<organism evidence="2 3">
    <name type="scientific">Mycoplasma todarodis</name>
    <dbReference type="NCBI Taxonomy" id="1937191"/>
    <lineage>
        <taxon>Bacteria</taxon>
        <taxon>Bacillati</taxon>
        <taxon>Mycoplasmatota</taxon>
        <taxon>Mollicutes</taxon>
        <taxon>Mycoplasmataceae</taxon>
        <taxon>Mycoplasma</taxon>
    </lineage>
</organism>
<protein>
    <submittedName>
        <fullName evidence="2">Uncharacterized protein</fullName>
    </submittedName>
</protein>
<dbReference type="EMBL" id="PSZP01000038">
    <property type="protein sequence ID" value="TCG10521.1"/>
    <property type="molecule type" value="Genomic_DNA"/>
</dbReference>